<dbReference type="AlphaFoldDB" id="A0A931HYH2"/>
<gene>
    <name evidence="1" type="ORF">H0267_16045</name>
</gene>
<comment type="caution">
    <text evidence="1">The sequence shown here is derived from an EMBL/GenBank/DDBJ whole genome shotgun (WGS) entry which is preliminary data.</text>
</comment>
<name>A0A931HYH2_9BACI</name>
<sequence>MKFCIQIRRSRQPTIDKKKYQVVKDSIINTLEERVSISFNELTDELSRRLKPEFEGSIAWYCTSVKLDLEARGFIKRIPRSRPQRLVLNRHQESFT</sequence>
<protein>
    <submittedName>
        <fullName evidence="1">Uncharacterized protein</fullName>
    </submittedName>
</protein>
<dbReference type="Pfam" id="PF22278">
    <property type="entry name" value="DUF6958"/>
    <property type="match status" value="1"/>
</dbReference>
<dbReference type="RefSeq" id="WP_197318355.1">
    <property type="nucleotide sequence ID" value="NZ_JADZSC010000004.1"/>
</dbReference>
<accession>A0A931HYH2</accession>
<dbReference type="EMBL" id="JADZSC010000004">
    <property type="protein sequence ID" value="MBH0231724.1"/>
    <property type="molecule type" value="Genomic_DNA"/>
</dbReference>
<keyword evidence="2" id="KW-1185">Reference proteome</keyword>
<organism evidence="1 2">
    <name type="scientific">Halobacillus yeomjeoni</name>
    <dbReference type="NCBI Taxonomy" id="311194"/>
    <lineage>
        <taxon>Bacteria</taxon>
        <taxon>Bacillati</taxon>
        <taxon>Bacillota</taxon>
        <taxon>Bacilli</taxon>
        <taxon>Bacillales</taxon>
        <taxon>Bacillaceae</taxon>
        <taxon>Halobacillus</taxon>
    </lineage>
</organism>
<evidence type="ECO:0000313" key="2">
    <source>
        <dbReference type="Proteomes" id="UP000614490"/>
    </source>
</evidence>
<dbReference type="Proteomes" id="UP000614490">
    <property type="component" value="Unassembled WGS sequence"/>
</dbReference>
<evidence type="ECO:0000313" key="1">
    <source>
        <dbReference type="EMBL" id="MBH0231724.1"/>
    </source>
</evidence>
<reference evidence="1 2" key="1">
    <citation type="journal article" date="2005" name="Int. J. Syst. Evol. Microbiol.">
        <title>Halobacillus yeomjeoni sp. nov., isolated from a marine solar saltern in Korea.</title>
        <authorList>
            <person name="Yoon J.H."/>
            <person name="Kang S.J."/>
            <person name="Lee C.H."/>
            <person name="Oh H.W."/>
            <person name="Oh T.K."/>
        </authorList>
    </citation>
    <scope>NUCLEOTIDE SEQUENCE [LARGE SCALE GENOMIC DNA]</scope>
    <source>
        <strain evidence="1 2">KCTC 3957</strain>
    </source>
</reference>
<dbReference type="InterPro" id="IPR054233">
    <property type="entry name" value="DUF6958"/>
</dbReference>
<proteinExistence type="predicted"/>